<dbReference type="InterPro" id="IPR023214">
    <property type="entry name" value="HAD_sf"/>
</dbReference>
<dbReference type="Proteomes" id="UP000672027">
    <property type="component" value="Chromosome"/>
</dbReference>
<evidence type="ECO:0000313" key="4">
    <source>
        <dbReference type="EMBL" id="QTR51773.1"/>
    </source>
</evidence>
<protein>
    <submittedName>
        <fullName evidence="4">HAD family hydrolase</fullName>
    </submittedName>
</protein>
<dbReference type="PRINTS" id="PR00413">
    <property type="entry name" value="HADHALOGNASE"/>
</dbReference>
<dbReference type="Gene3D" id="3.40.50.1000">
    <property type="entry name" value="HAD superfamily/HAD-like"/>
    <property type="match status" value="1"/>
</dbReference>
<dbReference type="PANTHER" id="PTHR46470">
    <property type="entry name" value="N-ACYLNEURAMINATE-9-PHOSPHATASE"/>
    <property type="match status" value="1"/>
</dbReference>
<dbReference type="PANTHER" id="PTHR46470:SF4">
    <property type="entry name" value="5-AMINO-6-(5-PHOSPHO-D-RIBITYLAMINO)URACIL PHOSPHATASE YIGB"/>
    <property type="match status" value="1"/>
</dbReference>
<dbReference type="SFLD" id="SFLDG01129">
    <property type="entry name" value="C1.5:_HAD__Beta-PGM__Phosphata"/>
    <property type="match status" value="1"/>
</dbReference>
<reference evidence="4 5" key="1">
    <citation type="submission" date="2021-04" db="EMBL/GenBank/DDBJ databases">
        <title>Genomics, taxonomy and metabolism of representatives of sulfur bacteria of the genus Thiothrix: Thiothrix fructosivorans QT, Thiothrix unzii A1T and three new species, Thiothrix subterranea sp. nov., Thiothrix litoralis sp. nov. and 'Candidatus Thiothrix anitrata' sp. nov.</title>
        <authorList>
            <person name="Ravin N.V."/>
            <person name="Smolyakov D."/>
            <person name="Rudenko T.S."/>
            <person name="Mardanov A.V."/>
            <person name="Beletsky A.V."/>
            <person name="Markov N.D."/>
            <person name="Fomenkov A.I."/>
            <person name="Roberts R.J."/>
            <person name="Karnachuk O.V."/>
            <person name="Novikov A."/>
            <person name="Grabovich M.Y."/>
        </authorList>
    </citation>
    <scope>NUCLEOTIDE SEQUENCE [LARGE SCALE GENOMIC DNA]</scope>
    <source>
        <strain evidence="4 5">A52</strain>
    </source>
</reference>
<keyword evidence="5" id="KW-1185">Reference proteome</keyword>
<dbReference type="GO" id="GO:0016787">
    <property type="term" value="F:hydrolase activity"/>
    <property type="evidence" value="ECO:0007669"/>
    <property type="project" value="UniProtKB-KW"/>
</dbReference>
<accession>A0ABX7X962</accession>
<comment type="cofactor">
    <cofactor evidence="1">
        <name>Mg(2+)</name>
        <dbReference type="ChEBI" id="CHEBI:18420"/>
    </cofactor>
</comment>
<organism evidence="4 5">
    <name type="scientific">Candidatus Thiothrix anitrata</name>
    <dbReference type="NCBI Taxonomy" id="2823902"/>
    <lineage>
        <taxon>Bacteria</taxon>
        <taxon>Pseudomonadati</taxon>
        <taxon>Pseudomonadota</taxon>
        <taxon>Gammaproteobacteria</taxon>
        <taxon>Thiotrichales</taxon>
        <taxon>Thiotrichaceae</taxon>
        <taxon>Thiothrix</taxon>
    </lineage>
</organism>
<evidence type="ECO:0000313" key="5">
    <source>
        <dbReference type="Proteomes" id="UP000672027"/>
    </source>
</evidence>
<dbReference type="InterPro" id="IPR006439">
    <property type="entry name" value="HAD-SF_hydro_IA"/>
</dbReference>
<name>A0ABX7X962_9GAMM</name>
<dbReference type="SFLD" id="SFLDS00003">
    <property type="entry name" value="Haloacid_Dehalogenase"/>
    <property type="match status" value="1"/>
</dbReference>
<keyword evidence="2 4" id="KW-0378">Hydrolase</keyword>
<dbReference type="NCBIfam" id="TIGR01509">
    <property type="entry name" value="HAD-SF-IA-v3"/>
    <property type="match status" value="1"/>
</dbReference>
<evidence type="ECO:0000256" key="2">
    <source>
        <dbReference type="ARBA" id="ARBA00022801"/>
    </source>
</evidence>
<dbReference type="NCBIfam" id="TIGR01549">
    <property type="entry name" value="HAD-SF-IA-v1"/>
    <property type="match status" value="1"/>
</dbReference>
<dbReference type="Pfam" id="PF00702">
    <property type="entry name" value="Hydrolase"/>
    <property type="match status" value="1"/>
</dbReference>
<sequence>MSIRCVAFDLDDTLWACRPVIEHAEQHFYTWLGAHYPRITTQYDAAALIKNRIAYMRQYPELHYNLTQLRKNWLESLANAHDYPAENLCETGFTVFWQARNAVTLFDGAREVLEQLATRFVTGVISNGNASVQHIGIGHLFDFVHSAEAAGVAKPHPEIFRQALAMADVAPHEAVYVGDDPLRDIQGAANAGWRTVWFNPEQQPWTGEKAPDAVINNLAELQTVIPLLQ</sequence>
<proteinExistence type="predicted"/>
<gene>
    <name evidence="4" type="ORF">J8380_06960</name>
</gene>
<dbReference type="InterPro" id="IPR051400">
    <property type="entry name" value="HAD-like_hydrolase"/>
</dbReference>
<dbReference type="EMBL" id="CP072800">
    <property type="protein sequence ID" value="QTR51773.1"/>
    <property type="molecule type" value="Genomic_DNA"/>
</dbReference>
<evidence type="ECO:0000256" key="3">
    <source>
        <dbReference type="ARBA" id="ARBA00022842"/>
    </source>
</evidence>
<keyword evidence="3" id="KW-0460">Magnesium</keyword>
<dbReference type="InterPro" id="IPR036412">
    <property type="entry name" value="HAD-like_sf"/>
</dbReference>
<evidence type="ECO:0000256" key="1">
    <source>
        <dbReference type="ARBA" id="ARBA00001946"/>
    </source>
</evidence>
<dbReference type="SUPFAM" id="SSF56784">
    <property type="entry name" value="HAD-like"/>
    <property type="match status" value="1"/>
</dbReference>
<dbReference type="Gene3D" id="1.20.120.1600">
    <property type="match status" value="1"/>
</dbReference>